<dbReference type="InterPro" id="IPR003692">
    <property type="entry name" value="Hydantoinase_B"/>
</dbReference>
<dbReference type="PANTHER" id="PTHR11365:SF23">
    <property type="entry name" value="HYPOTHETICAL 5-OXOPROLINASE (EUROFUNG)-RELATED"/>
    <property type="match status" value="1"/>
</dbReference>
<dbReference type="RefSeq" id="WP_188255378.1">
    <property type="nucleotide sequence ID" value="NZ_JABVCF010000007.1"/>
</dbReference>
<comment type="caution">
    <text evidence="2">The sequence shown here is derived from an EMBL/GenBank/DDBJ whole genome shotgun (WGS) entry which is preliminary data.</text>
</comment>
<name>A0A942I3E4_9HYPH</name>
<dbReference type="EMBL" id="JAGWCR010000007">
    <property type="protein sequence ID" value="MBS3649819.1"/>
    <property type="molecule type" value="Genomic_DNA"/>
</dbReference>
<evidence type="ECO:0000313" key="2">
    <source>
        <dbReference type="EMBL" id="MBS3649819.1"/>
    </source>
</evidence>
<reference evidence="2" key="1">
    <citation type="submission" date="2021-04" db="EMBL/GenBank/DDBJ databases">
        <title>Pseudaminobacter soli sp. nov., isolated from paddy soil contaminated by heavy metals.</title>
        <authorList>
            <person name="Zhang K."/>
        </authorList>
    </citation>
    <scope>NUCLEOTIDE SEQUENCE</scope>
    <source>
        <strain evidence="2">19-2017</strain>
    </source>
</reference>
<dbReference type="Proteomes" id="UP000680348">
    <property type="component" value="Unassembled WGS sequence"/>
</dbReference>
<dbReference type="InterPro" id="IPR045079">
    <property type="entry name" value="Oxoprolinase-like"/>
</dbReference>
<protein>
    <submittedName>
        <fullName evidence="2">Hydantoinase B/oxoprolinase family protein</fullName>
    </submittedName>
</protein>
<evidence type="ECO:0000313" key="3">
    <source>
        <dbReference type="Proteomes" id="UP000680348"/>
    </source>
</evidence>
<dbReference type="Pfam" id="PF02538">
    <property type="entry name" value="Hydantoinase_B"/>
    <property type="match status" value="1"/>
</dbReference>
<proteinExistence type="predicted"/>
<organism evidence="2 3">
    <name type="scientific">Pseudaminobacter soli</name>
    <name type="common">ex Zhang et al. 2022</name>
    <dbReference type="NCBI Taxonomy" id="2831468"/>
    <lineage>
        <taxon>Bacteria</taxon>
        <taxon>Pseudomonadati</taxon>
        <taxon>Pseudomonadota</taxon>
        <taxon>Alphaproteobacteria</taxon>
        <taxon>Hyphomicrobiales</taxon>
        <taxon>Phyllobacteriaceae</taxon>
        <taxon>Pseudaminobacter</taxon>
    </lineage>
</organism>
<dbReference type="GO" id="GO:0017168">
    <property type="term" value="F:5-oxoprolinase (ATP-hydrolyzing) activity"/>
    <property type="evidence" value="ECO:0007669"/>
    <property type="project" value="TreeGrafter"/>
</dbReference>
<evidence type="ECO:0000259" key="1">
    <source>
        <dbReference type="Pfam" id="PF02538"/>
    </source>
</evidence>
<feature type="domain" description="Hydantoinase B/oxoprolinase" evidence="1">
    <location>
        <begin position="10"/>
        <end position="534"/>
    </location>
</feature>
<dbReference type="GO" id="GO:0006749">
    <property type="term" value="P:glutathione metabolic process"/>
    <property type="evidence" value="ECO:0007669"/>
    <property type="project" value="TreeGrafter"/>
</dbReference>
<dbReference type="GO" id="GO:0005829">
    <property type="term" value="C:cytosol"/>
    <property type="evidence" value="ECO:0007669"/>
    <property type="project" value="TreeGrafter"/>
</dbReference>
<accession>A0A942I3E4</accession>
<dbReference type="PANTHER" id="PTHR11365">
    <property type="entry name" value="5-OXOPROLINASE RELATED"/>
    <property type="match status" value="1"/>
</dbReference>
<dbReference type="AlphaFoldDB" id="A0A942I3E4"/>
<sequence>MDMQIKTKIDPITLEVVTEGLIAIVREMRANVVRTSYSAAVYELDDFSCALFSIDAELVAQYNDLPSHIIPMPWGVRCVMEDLGGDLAPGDVILFNDSYRGGTHLNDVTVLVPMFVDGELFMFPGVRTHWADVGGMSPGSYSGTAQSIFQEGVRIPPLKLYDRGKLNKGVLDLVLCNMRIPSERLGDLNSQIGACRIAEGRLRKMIEKYGKDTVKACINLNLDRAERRMRDQISALPDGDYVYEDYLEYYDEGVLDPVLMKLKLSIRGDEIVADFAGSNPQVPGPVNSSLAVAGAGVFVALKATLDPGGAVNGGSFRPISFTAPEASIVDVKPDAPAGAHAEVRKRSLSVMLGALSQVALKHVSGDLCGTSFPNNMGGYHSADRRNYVYLEVPAGGNGGFAEHDGSSAFVNVDHGNVRSIETVENLEATIPFLVERCELRRDSGGEGASRGGLGMHRELRLLDTEAEYSVLSDRAVIPPFGMSRAHASHQVRASIMRGSDERPLATPGKTTGLKLREGDIVIMESAGGGGYGDPLTRDPEKVRADVEGGYVSRERASERYGVVFSGDGRVDQSATTARRAEIAAARLKWTVRGDESDPYEGRRGRHRMLSLSQKQARTLGADQGTLVELHGRNPAPLRAWVKLVDDGDESIPLDEFGRKVLGIRPGDEVELRVLAMPHVPAGLSNPANKDRSNALHA</sequence>
<keyword evidence="3" id="KW-1185">Reference proteome</keyword>
<gene>
    <name evidence="2" type="ORF">KEU06_14500</name>
</gene>